<comment type="caution">
    <text evidence="1">The sequence shown here is derived from an EMBL/GenBank/DDBJ whole genome shotgun (WGS) entry which is preliminary data.</text>
</comment>
<dbReference type="PATRIC" id="fig|1405.8.peg.6052"/>
<reference evidence="1 2" key="1">
    <citation type="submission" date="2014-04" db="EMBL/GenBank/DDBJ databases">
        <authorList>
            <person name="Bishop-Lilly K.A."/>
            <person name="Broomall S.M."/>
            <person name="Chain P.S."/>
            <person name="Chertkov O."/>
            <person name="Coyne S.R."/>
            <person name="Daligault H.E."/>
            <person name="Davenport K.W."/>
            <person name="Erkkila T."/>
            <person name="Frey K.G."/>
            <person name="Gibbons H.S."/>
            <person name="Gu W."/>
            <person name="Jaissle J."/>
            <person name="Johnson S.L."/>
            <person name="Koroleva G.I."/>
            <person name="Ladner J.T."/>
            <person name="Lo C.-C."/>
            <person name="Minogue T.D."/>
            <person name="Munk C."/>
            <person name="Palacios G.F."/>
            <person name="Redden C.L."/>
            <person name="Rosenzweig C.N."/>
            <person name="Scholz M.B."/>
            <person name="Teshima H."/>
            <person name="Xu Y."/>
        </authorList>
    </citation>
    <scope>NUCLEOTIDE SEQUENCE [LARGE SCALE GENOMIC DNA]</scope>
    <source>
        <strain evidence="1 2">BHP</strain>
    </source>
</reference>
<proteinExistence type="predicted"/>
<evidence type="ECO:0000313" key="1">
    <source>
        <dbReference type="EMBL" id="KFM95016.1"/>
    </source>
</evidence>
<dbReference type="EMBL" id="JMQC01000011">
    <property type="protein sequence ID" value="KFM95016.1"/>
    <property type="molecule type" value="Genomic_DNA"/>
</dbReference>
<evidence type="ECO:0000313" key="2">
    <source>
        <dbReference type="Proteomes" id="UP000029389"/>
    </source>
</evidence>
<name>A0A090Y9Z8_9BACI</name>
<accession>A0A090Y9Z8</accession>
<dbReference type="Proteomes" id="UP000029389">
    <property type="component" value="Unassembled WGS sequence"/>
</dbReference>
<protein>
    <submittedName>
        <fullName evidence="1">Uncharacterized protein</fullName>
    </submittedName>
</protein>
<sequence>MKKLFIILVVLLGVSIFVLKEQNTDYITQQKVKHLARMNDPGGGW</sequence>
<gene>
    <name evidence="1" type="ORF">DJ93_5862</name>
</gene>
<organism evidence="1 2">
    <name type="scientific">Bacillus clarus</name>
    <dbReference type="NCBI Taxonomy" id="2338372"/>
    <lineage>
        <taxon>Bacteria</taxon>
        <taxon>Bacillati</taxon>
        <taxon>Bacillota</taxon>
        <taxon>Bacilli</taxon>
        <taxon>Bacillales</taxon>
        <taxon>Bacillaceae</taxon>
        <taxon>Bacillus</taxon>
        <taxon>Bacillus cereus group</taxon>
    </lineage>
</organism>
<dbReference type="AlphaFoldDB" id="A0A090Y9Z8"/>
<dbReference type="RefSeq" id="WP_161785284.1">
    <property type="nucleotide sequence ID" value="NZ_JMQC01000011.1"/>
</dbReference>